<organism evidence="1 2">
    <name type="scientific">Varroa destructor</name>
    <name type="common">Honeybee mite</name>
    <dbReference type="NCBI Taxonomy" id="109461"/>
    <lineage>
        <taxon>Eukaryota</taxon>
        <taxon>Metazoa</taxon>
        <taxon>Ecdysozoa</taxon>
        <taxon>Arthropoda</taxon>
        <taxon>Chelicerata</taxon>
        <taxon>Arachnida</taxon>
        <taxon>Acari</taxon>
        <taxon>Parasitiformes</taxon>
        <taxon>Mesostigmata</taxon>
        <taxon>Gamasina</taxon>
        <taxon>Dermanyssoidea</taxon>
        <taxon>Varroidae</taxon>
        <taxon>Varroa</taxon>
    </lineage>
</organism>
<dbReference type="InParanoid" id="A0A7M7JJT8"/>
<keyword evidence="2" id="KW-1185">Reference proteome</keyword>
<dbReference type="Proteomes" id="UP000594260">
    <property type="component" value="Unplaced"/>
</dbReference>
<dbReference type="RefSeq" id="XP_022653280.1">
    <property type="nucleotide sequence ID" value="XM_022797545.1"/>
</dbReference>
<name>A0A7M7JJT8_VARDE</name>
<protein>
    <submittedName>
        <fullName evidence="1">Uncharacterized protein</fullName>
    </submittedName>
</protein>
<evidence type="ECO:0000313" key="1">
    <source>
        <dbReference type="EnsemblMetazoa" id="XP_022653280"/>
    </source>
</evidence>
<dbReference type="GeneID" id="111247026"/>
<dbReference type="AlphaFoldDB" id="A0A7M7JJT8"/>
<sequence>MDIVSVVSGNLQKEALGVGLRFATDGGDGRRMVCHRKECLSGRYIYSVLESRLFLDLEVPKAGATSVLTGFCQGVAHIGQRRIFSNHHLLAVPLSKSCYFSAMKDSNATMDADEGRPMRCVEVTKNYGWKRQKKDLRTLKSVELIYLGSKFDPAKRQKDLLHSMDSCCAFYLFPKSGGSASSLFWR</sequence>
<accession>A0A7M7JJT8</accession>
<evidence type="ECO:0000313" key="2">
    <source>
        <dbReference type="Proteomes" id="UP000594260"/>
    </source>
</evidence>
<proteinExistence type="predicted"/>
<dbReference type="EnsemblMetazoa" id="XM_022797545">
    <property type="protein sequence ID" value="XP_022653280"/>
    <property type="gene ID" value="LOC111247026"/>
</dbReference>
<reference evidence="1" key="1">
    <citation type="submission" date="2021-01" db="UniProtKB">
        <authorList>
            <consortium name="EnsemblMetazoa"/>
        </authorList>
    </citation>
    <scope>IDENTIFICATION</scope>
</reference>
<dbReference type="KEGG" id="vde:111247026"/>